<evidence type="ECO:0000313" key="3">
    <source>
        <dbReference type="Proteomes" id="UP000004703"/>
    </source>
</evidence>
<protein>
    <submittedName>
        <fullName evidence="2">Uncharacterized protein</fullName>
    </submittedName>
</protein>
<sequence length="1045" mass="117802">MGWVPDFLTGSNEHLNVQDFWTINIGILSVQGTLVGLVFPLVIAFVGLLNQGRASFASRLTVYIESSTAIFVGVSSLLLCVAIVLQLSFVSKLGRSEAFVTLLNISWFSINASALAYFVLHTIAFLHPTRRASIMRSYVSNIVWPRELSDIVTLNRWVNAERYGYLPKGDDSDPFSRNDRVRTWYTPLWDGGEILVSRDFHRKMRLTDVRFGVIQPIVQTWLEEARALDNGQTHDFVIPIIPGCDYFGEHALIRTTLPLTRVARWGVRTAFKFEKAPDVDGVIRETTSILREMLADLIVLIDTRQVHEFSDQLSEVIEFHAFLYRLAQLQDEDINYAQFESSLTLSHLSLGDEWMRAYRDLIRRAIERLAHEPEYTSQITFLAANIYGRVSGVVTPKAVQPVLSLARLVAYRLMDWAIAEYTVESNSKASTKGAFTLSRLEQPYAGAWRDLVAGWERLLQNIISTPVRSERRLRSWNNLKRNSENIAEHLNTTTLTMARAVWLGDTLATSWMCDLILKWRSQLDSALDARGYAWKVKSEALTLGDLEHDWNSIQELSLSEFEDELTPSEVFGSIMSNAWYDHVVVAAGVCTHWAMNKDAAATAKQAAQMLLHGKYHDRGDAGHGVTALSGIDILTSALRISGSGERFADTSYAGQIDHLLEALGGFEDPPMVSMRSYSSSGGLSFETLTGALAIMIMATMSGEAAINSELRRLLTRANDEALRRQERFLKSLIAVFERLDPERHEPLLATLSQSIEEHLFEHRRALAKGFVELALSETERHREVAILEAEIDPNRLDKIATAASSEAFIHSAFPLHLCENITATTDELNSFRFRLTGVSKGDYTTPPMSQPVTNETEWWQNIMSKKVAEVVWHDVIKTTNFHNLEGLTPEEFWQALLAGSAKMKDAGLTPILIINEFDAPAWLDDWRWPHRKNGIPKPSNLVVSRDEKGLDAYLFTMNDIPVYSAQTDKGFTYLIPKELIVRLRYHDYGNGLSVSIEFEPDADDHWKGAMSATFQRAVEISKSTSYRIRWASPIPSSNNGGERRS</sequence>
<dbReference type="Proteomes" id="UP000004703">
    <property type="component" value="Chromosome"/>
</dbReference>
<dbReference type="AlphaFoldDB" id="A0A5E8GZ38"/>
<keyword evidence="1" id="KW-0812">Transmembrane</keyword>
<proteinExistence type="predicted"/>
<reference evidence="2 3" key="1">
    <citation type="submission" date="2008-01" db="EMBL/GenBank/DDBJ databases">
        <authorList>
            <person name="Wagner-Dobler I."/>
            <person name="Ferriera S."/>
            <person name="Johnson J."/>
            <person name="Kravitz S."/>
            <person name="Beeson K."/>
            <person name="Sutton G."/>
            <person name="Rogers Y.-H."/>
            <person name="Friedman R."/>
            <person name="Frazier M."/>
            <person name="Venter J.C."/>
        </authorList>
    </citation>
    <scope>NUCLEOTIDE SEQUENCE [LARGE SCALE GENOMIC DNA]</scope>
    <source>
        <strain evidence="3">DSM 17067 / NCIMB 14079 / DFL-11</strain>
    </source>
</reference>
<dbReference type="EMBL" id="ACCU02000002">
    <property type="protein sequence ID" value="EEE44741.2"/>
    <property type="molecule type" value="Genomic_DNA"/>
</dbReference>
<keyword evidence="1" id="KW-0472">Membrane</keyword>
<reference evidence="2 3" key="2">
    <citation type="submission" date="2013-04" db="EMBL/GenBank/DDBJ databases">
        <authorList>
            <person name="Fiebig A."/>
            <person name="Pradella S."/>
            <person name="Wagner-Doebler I."/>
        </authorList>
    </citation>
    <scope>NUCLEOTIDE SEQUENCE [LARGE SCALE GENOMIC DNA]</scope>
    <source>
        <strain evidence="3">DSM 17067 / NCIMB 14079 / DFL-11</strain>
    </source>
</reference>
<name>A0A5E8GZ38_ROSAD</name>
<feature type="transmembrane region" description="Helical" evidence="1">
    <location>
        <begin position="20"/>
        <end position="48"/>
    </location>
</feature>
<evidence type="ECO:0000313" key="2">
    <source>
        <dbReference type="EMBL" id="EEE44741.2"/>
    </source>
</evidence>
<feature type="transmembrane region" description="Helical" evidence="1">
    <location>
        <begin position="60"/>
        <end position="85"/>
    </location>
</feature>
<organism evidence="2 3">
    <name type="scientific">Roseibium alexandrii (strain DSM 17067 / NCIMB 14079 / DFL-11)</name>
    <name type="common">Labrenzia alexandrii</name>
    <dbReference type="NCBI Taxonomy" id="244592"/>
    <lineage>
        <taxon>Bacteria</taxon>
        <taxon>Pseudomonadati</taxon>
        <taxon>Pseudomonadota</taxon>
        <taxon>Alphaproteobacteria</taxon>
        <taxon>Hyphomicrobiales</taxon>
        <taxon>Stappiaceae</taxon>
        <taxon>Roseibium</taxon>
    </lineage>
</organism>
<gene>
    <name evidence="2" type="ORF">SADFL11_2029</name>
</gene>
<comment type="caution">
    <text evidence="2">The sequence shown here is derived from an EMBL/GenBank/DDBJ whole genome shotgun (WGS) entry which is preliminary data.</text>
</comment>
<accession>A0A5E8GZ38</accession>
<feature type="transmembrane region" description="Helical" evidence="1">
    <location>
        <begin position="105"/>
        <end position="126"/>
    </location>
</feature>
<evidence type="ECO:0000256" key="1">
    <source>
        <dbReference type="SAM" id="Phobius"/>
    </source>
</evidence>
<keyword evidence="1" id="KW-1133">Transmembrane helix</keyword>